<dbReference type="InterPro" id="IPR022879">
    <property type="entry name" value="V-ATPase_su_B/beta"/>
</dbReference>
<dbReference type="InterPro" id="IPR027417">
    <property type="entry name" value="P-loop_NTPase"/>
</dbReference>
<dbReference type="OrthoDB" id="9802718at2"/>
<proteinExistence type="inferred from homology"/>
<dbReference type="InterPro" id="IPR020003">
    <property type="entry name" value="ATPase_a/bsu_AS"/>
</dbReference>
<dbReference type="RefSeq" id="WP_097000656.1">
    <property type="nucleotide sequence ID" value="NZ_OBEI01000006.1"/>
</dbReference>
<keyword evidence="9" id="KW-1185">Reference proteome</keyword>
<dbReference type="HAMAP" id="MF_00310">
    <property type="entry name" value="ATP_synth_B_arch"/>
    <property type="match status" value="1"/>
</dbReference>
<evidence type="ECO:0000256" key="1">
    <source>
        <dbReference type="ARBA" id="ARBA00008936"/>
    </source>
</evidence>
<keyword evidence="3 5" id="KW-0406">Ion transport</keyword>
<keyword evidence="5" id="KW-0375">Hydrogen ion transport</keyword>
<name>A0A285NJN5_9AQUI</name>
<evidence type="ECO:0000256" key="3">
    <source>
        <dbReference type="ARBA" id="ARBA00023065"/>
    </source>
</evidence>
<dbReference type="CDD" id="cd01135">
    <property type="entry name" value="V_A-ATPase_B"/>
    <property type="match status" value="1"/>
</dbReference>
<comment type="function">
    <text evidence="4 5">Produces ATP from ADP in the presence of a proton gradient across the membrane. The V-type beta chain is a regulatory subunit.</text>
</comment>
<evidence type="ECO:0000259" key="7">
    <source>
        <dbReference type="Pfam" id="PF22919"/>
    </source>
</evidence>
<dbReference type="SUPFAM" id="SSF52540">
    <property type="entry name" value="P-loop containing nucleoside triphosphate hydrolases"/>
    <property type="match status" value="1"/>
</dbReference>
<dbReference type="PANTHER" id="PTHR43389:SF4">
    <property type="entry name" value="V-TYPE PROTON ATPASE SUBUNIT B"/>
    <property type="match status" value="1"/>
</dbReference>
<dbReference type="GO" id="GO:0005524">
    <property type="term" value="F:ATP binding"/>
    <property type="evidence" value="ECO:0007669"/>
    <property type="project" value="UniProtKB-UniRule"/>
</dbReference>
<dbReference type="EMBL" id="OBEI01000006">
    <property type="protein sequence ID" value="SNZ09153.1"/>
    <property type="molecule type" value="Genomic_DNA"/>
</dbReference>
<dbReference type="NCBIfam" id="NF003235">
    <property type="entry name" value="PRK04196.1"/>
    <property type="match status" value="1"/>
</dbReference>
<dbReference type="CDD" id="cd18112">
    <property type="entry name" value="ATP-synt_V_A-type_beta_C"/>
    <property type="match status" value="1"/>
</dbReference>
<evidence type="ECO:0000259" key="6">
    <source>
        <dbReference type="Pfam" id="PF00006"/>
    </source>
</evidence>
<feature type="domain" description="ATP synthase A/B type C-terminal" evidence="7">
    <location>
        <begin position="351"/>
        <end position="446"/>
    </location>
</feature>
<evidence type="ECO:0000313" key="9">
    <source>
        <dbReference type="Proteomes" id="UP000219036"/>
    </source>
</evidence>
<evidence type="ECO:0000313" key="8">
    <source>
        <dbReference type="EMBL" id="SNZ09153.1"/>
    </source>
</evidence>
<dbReference type="InterPro" id="IPR000194">
    <property type="entry name" value="ATPase_F1/V1/A1_a/bsu_nucl-bd"/>
</dbReference>
<accession>A0A285NJN5</accession>
<comment type="similarity">
    <text evidence="1 5">Belongs to the ATPase alpha/beta chains family.</text>
</comment>
<sequence>MLIEYQGVSRLSGNLIFFKTVKGVKYGERVKIKTKKDILNGKVIYIDERLTLIEILGQTYSLKPEEISVVFTEKPFEIPVSESMLGRIMNYTGNPVDGLGDIIPEQFLEISGYAYNPSKRENPKDFVHTGISAIDGLNSLVKGQKLPIFAVSGVPTDELVAQIVKQIKPSKEKSATVFGAIGIRYETADFLINEIISGGNFPKTAVFMSLADEPPVNSLILVRSALTFGEFLAFEKGYDVVIILYDMTNYCEALRDVSSKRGEIPSRKGYPGYMYSDLATIYERAGILKGKEGSITQIPVLTMPDDDITHPIPDLTGYITEGQIVLDRTLHQKGIYPPINVLPSLSRLMNKGIQKVHQRWAHQLYSAYAKAKKIEMLASIVGESEISEVERLYLRFGRDFERYFVSQGRYEDRPLKKTLEIGWSLLKNLPVEELTRLKEEDIEEYILGEKNGKTS</sequence>
<dbReference type="Gene3D" id="3.40.50.12240">
    <property type="match status" value="1"/>
</dbReference>
<dbReference type="GO" id="GO:0046933">
    <property type="term" value="F:proton-transporting ATP synthase activity, rotational mechanism"/>
    <property type="evidence" value="ECO:0007669"/>
    <property type="project" value="UniProtKB-UniRule"/>
</dbReference>
<dbReference type="Proteomes" id="UP000219036">
    <property type="component" value="Unassembled WGS sequence"/>
</dbReference>
<feature type="domain" description="ATPase F1/V1/A1 complex alpha/beta subunit nucleotide-binding" evidence="6">
    <location>
        <begin position="130"/>
        <end position="346"/>
    </location>
</feature>
<evidence type="ECO:0000256" key="2">
    <source>
        <dbReference type="ARBA" id="ARBA00022448"/>
    </source>
</evidence>
<keyword evidence="2 5" id="KW-0813">Transport</keyword>
<evidence type="ECO:0000256" key="4">
    <source>
        <dbReference type="ARBA" id="ARBA00059599"/>
    </source>
</evidence>
<dbReference type="InterPro" id="IPR055190">
    <property type="entry name" value="ATP-synt_VA_C"/>
</dbReference>
<dbReference type="Pfam" id="PF00006">
    <property type="entry name" value="ATP-synt_ab"/>
    <property type="match status" value="1"/>
</dbReference>
<keyword evidence="5" id="KW-0066">ATP synthesis</keyword>
<dbReference type="PANTHER" id="PTHR43389">
    <property type="entry name" value="V-TYPE PROTON ATPASE SUBUNIT B"/>
    <property type="match status" value="1"/>
</dbReference>
<dbReference type="GO" id="GO:0042777">
    <property type="term" value="P:proton motive force-driven plasma membrane ATP synthesis"/>
    <property type="evidence" value="ECO:0007669"/>
    <property type="project" value="UniProtKB-UniRule"/>
</dbReference>
<dbReference type="PROSITE" id="PS00152">
    <property type="entry name" value="ATPASE_ALPHA_BETA"/>
    <property type="match status" value="1"/>
</dbReference>
<dbReference type="Pfam" id="PF22919">
    <property type="entry name" value="ATP-synt_VA_C"/>
    <property type="match status" value="1"/>
</dbReference>
<organism evidence="8 9">
    <name type="scientific">Persephonella hydrogeniphila</name>
    <dbReference type="NCBI Taxonomy" id="198703"/>
    <lineage>
        <taxon>Bacteria</taxon>
        <taxon>Pseudomonadati</taxon>
        <taxon>Aquificota</taxon>
        <taxon>Aquificia</taxon>
        <taxon>Aquificales</taxon>
        <taxon>Hydrogenothermaceae</taxon>
        <taxon>Persephonella</taxon>
    </lineage>
</organism>
<protein>
    <recommendedName>
        <fullName evidence="5">V-type ATP synthase beta chain</fullName>
    </recommendedName>
    <alternativeName>
        <fullName evidence="5">V-ATPase subunit B</fullName>
    </alternativeName>
</protein>
<evidence type="ECO:0000256" key="5">
    <source>
        <dbReference type="HAMAP-Rule" id="MF_00310"/>
    </source>
</evidence>
<dbReference type="AlphaFoldDB" id="A0A285NJN5"/>
<gene>
    <name evidence="5" type="primary">atpB</name>
    <name evidence="8" type="ORF">SAMN06265182_1491</name>
</gene>
<reference evidence="9" key="1">
    <citation type="submission" date="2017-09" db="EMBL/GenBank/DDBJ databases">
        <authorList>
            <person name="Varghese N."/>
            <person name="Submissions S."/>
        </authorList>
    </citation>
    <scope>NUCLEOTIDE SEQUENCE [LARGE SCALE GENOMIC DNA]</scope>
    <source>
        <strain evidence="9">DSM 15103</strain>
    </source>
</reference>